<keyword evidence="2" id="KW-1185">Reference proteome</keyword>
<name>A0AAV4RKZ1_CAEEX</name>
<protein>
    <submittedName>
        <fullName evidence="1">Uncharacterized protein</fullName>
    </submittedName>
</protein>
<dbReference type="EMBL" id="BPLR01007919">
    <property type="protein sequence ID" value="GIY20688.1"/>
    <property type="molecule type" value="Genomic_DNA"/>
</dbReference>
<comment type="caution">
    <text evidence="1">The sequence shown here is derived from an EMBL/GenBank/DDBJ whole genome shotgun (WGS) entry which is preliminary data.</text>
</comment>
<gene>
    <name evidence="1" type="ORF">CEXT_403541</name>
</gene>
<organism evidence="1 2">
    <name type="scientific">Caerostris extrusa</name>
    <name type="common">Bark spider</name>
    <name type="synonym">Caerostris bankana</name>
    <dbReference type="NCBI Taxonomy" id="172846"/>
    <lineage>
        <taxon>Eukaryota</taxon>
        <taxon>Metazoa</taxon>
        <taxon>Ecdysozoa</taxon>
        <taxon>Arthropoda</taxon>
        <taxon>Chelicerata</taxon>
        <taxon>Arachnida</taxon>
        <taxon>Araneae</taxon>
        <taxon>Araneomorphae</taxon>
        <taxon>Entelegynae</taxon>
        <taxon>Araneoidea</taxon>
        <taxon>Araneidae</taxon>
        <taxon>Caerostris</taxon>
    </lineage>
</organism>
<dbReference type="AlphaFoldDB" id="A0AAV4RKZ1"/>
<dbReference type="Proteomes" id="UP001054945">
    <property type="component" value="Unassembled WGS sequence"/>
</dbReference>
<proteinExistence type="predicted"/>
<sequence length="185" mass="20135">MSIKLIPCSFQKSIPKRLQPQGDRALLKKSGAIAITRGQQKNFKCFGFVGVPPDVYKNTCEVSKRLQCIPTGGFGLIHEYQIDTLLFPKSIPKHLQPQGDRALLKKSGAIAITRGQQKNFKCFGFVGSRSYTNTLVKSASDSFLTTSDATEISSGLPGRCYLVSKSVSGCSLGDPKALKFTEVLL</sequence>
<reference evidence="1 2" key="1">
    <citation type="submission" date="2021-06" db="EMBL/GenBank/DDBJ databases">
        <title>Caerostris extrusa draft genome.</title>
        <authorList>
            <person name="Kono N."/>
            <person name="Arakawa K."/>
        </authorList>
    </citation>
    <scope>NUCLEOTIDE SEQUENCE [LARGE SCALE GENOMIC DNA]</scope>
</reference>
<evidence type="ECO:0000313" key="2">
    <source>
        <dbReference type="Proteomes" id="UP001054945"/>
    </source>
</evidence>
<evidence type="ECO:0000313" key="1">
    <source>
        <dbReference type="EMBL" id="GIY20688.1"/>
    </source>
</evidence>
<accession>A0AAV4RKZ1</accession>